<dbReference type="InterPro" id="IPR003036">
    <property type="entry name" value="Gag_P30"/>
</dbReference>
<evidence type="ECO:0000256" key="2">
    <source>
        <dbReference type="SAM" id="MobiDB-lite"/>
    </source>
</evidence>
<dbReference type="PANTHER" id="PTHR33166">
    <property type="entry name" value="GAG_P30 DOMAIN-CONTAINING PROTEIN"/>
    <property type="match status" value="1"/>
</dbReference>
<keyword evidence="5" id="KW-1185">Reference proteome</keyword>
<evidence type="ECO:0000313" key="5">
    <source>
        <dbReference type="Proteomes" id="UP000823872"/>
    </source>
</evidence>
<dbReference type="Ensembl" id="ENSFCTT00005007127.1">
    <property type="protein sequence ID" value="ENSFCTP00005004574.1"/>
    <property type="gene ID" value="ENSFCTG00005002655.1"/>
</dbReference>
<evidence type="ECO:0000256" key="1">
    <source>
        <dbReference type="PROSITE-ProRule" id="PRU00047"/>
    </source>
</evidence>
<keyword evidence="1" id="KW-0863">Zinc-finger</keyword>
<dbReference type="Ensembl" id="ENSFCTT00005007171.1">
    <property type="protein sequence ID" value="ENSFCTP00005004591.1"/>
    <property type="gene ID" value="ENSFCTG00005002655.1"/>
</dbReference>
<dbReference type="InterPro" id="IPR001878">
    <property type="entry name" value="Znf_CCHC"/>
</dbReference>
<reference evidence="4" key="4">
    <citation type="submission" date="2025-05" db="UniProtKB">
        <authorList>
            <consortium name="Ensembl"/>
        </authorList>
    </citation>
    <scope>IDENTIFICATION</scope>
    <source>
        <strain evidence="4">breed Abyssinian</strain>
    </source>
</reference>
<feature type="domain" description="CCHC-type" evidence="3">
    <location>
        <begin position="180"/>
        <end position="195"/>
    </location>
</feature>
<dbReference type="GeneTree" id="ENSGT00940000164768"/>
<name>A0ABI7W2K0_FELCA</name>
<reference evidence="4" key="2">
    <citation type="submission" date="2011-09" db="EMBL/GenBank/DDBJ databases">
        <title>Sequence assembly of the Felis catus genome version 6.2.</title>
        <authorList>
            <person name="Hillier L.W."/>
            <person name="Warren W."/>
            <person name="Obrien S."/>
            <person name="Wilson R.K."/>
        </authorList>
    </citation>
    <scope>NUCLEOTIDE SEQUENCE [LARGE SCALE GENOMIC DNA]</scope>
    <source>
        <strain evidence="4">Abyssinian</strain>
    </source>
</reference>
<accession>A0ABI7W2K0</accession>
<dbReference type="Pfam" id="PF00098">
    <property type="entry name" value="zf-CCHC"/>
    <property type="match status" value="1"/>
</dbReference>
<dbReference type="InterPro" id="IPR050462">
    <property type="entry name" value="Retroviral_Gag-Pol_poly"/>
</dbReference>
<dbReference type="Pfam" id="PF02093">
    <property type="entry name" value="Gag_p30"/>
    <property type="match status" value="1"/>
</dbReference>
<protein>
    <recommendedName>
        <fullName evidence="3">CCHC-type domain-containing protein</fullName>
    </recommendedName>
</protein>
<feature type="region of interest" description="Disordered" evidence="2">
    <location>
        <begin position="143"/>
        <end position="174"/>
    </location>
</feature>
<sequence>MAEGKERLRVYCQTLMGGLRMAARKPTNLAKVGNVQQGKDESPAAFLERIMEAFCTYTPMDPEAPESKAAVIMAFVNQSAIDIRKKLQKIDRPGEKSLQDLLVVAEKVYNNWEPPEDKQAPAMEAASSKQTQDLARILLATTADSPEERDHRLRQLAGDSRGGKGTTKVGGKRRLQKDQCAYCKEIGHWARECPKKAGGKGSKTDRVKVLELDELSD</sequence>
<dbReference type="PROSITE" id="PS50158">
    <property type="entry name" value="ZF_CCHC"/>
    <property type="match status" value="1"/>
</dbReference>
<dbReference type="Proteomes" id="UP000823872">
    <property type="component" value="Chromosome F1"/>
</dbReference>
<dbReference type="InterPro" id="IPR036875">
    <property type="entry name" value="Znf_CCHC_sf"/>
</dbReference>
<organism evidence="4 5">
    <name type="scientific">Felis catus</name>
    <name type="common">Cat</name>
    <name type="synonym">Felis silvestris catus</name>
    <dbReference type="NCBI Taxonomy" id="9685"/>
    <lineage>
        <taxon>Eukaryota</taxon>
        <taxon>Metazoa</taxon>
        <taxon>Chordata</taxon>
        <taxon>Craniata</taxon>
        <taxon>Vertebrata</taxon>
        <taxon>Euteleostomi</taxon>
        <taxon>Mammalia</taxon>
        <taxon>Eutheria</taxon>
        <taxon>Laurasiatheria</taxon>
        <taxon>Carnivora</taxon>
        <taxon>Feliformia</taxon>
        <taxon>Felidae</taxon>
        <taxon>Felinae</taxon>
        <taxon>Felis</taxon>
    </lineage>
</organism>
<keyword evidence="1" id="KW-0862">Zinc</keyword>
<dbReference type="Gene3D" id="4.10.60.10">
    <property type="entry name" value="Zinc finger, CCHC-type"/>
    <property type="match status" value="1"/>
</dbReference>
<dbReference type="SMART" id="SM00343">
    <property type="entry name" value="ZnF_C2HC"/>
    <property type="match status" value="1"/>
</dbReference>
<proteinExistence type="predicted"/>
<keyword evidence="1" id="KW-0479">Metal-binding</keyword>
<feature type="compositionally biased region" description="Basic and acidic residues" evidence="2">
    <location>
        <begin position="202"/>
        <end position="211"/>
    </location>
</feature>
<reference evidence="4" key="1">
    <citation type="journal article" date="2007" name="Genome Res.">
        <title>Initial sequence and comparative analysis of the cat genome.</title>
        <authorList>
            <person name="Pontius J.U."/>
            <person name="Mullikin J.C."/>
            <person name="Smith D.R."/>
            <person name="Lindblad-Toh K."/>
            <person name="Gnerre S."/>
            <person name="Clamp M."/>
            <person name="Chang J."/>
            <person name="Stephens R."/>
            <person name="Neelam B."/>
            <person name="Volfovsky N."/>
            <person name="Schaffer A.A."/>
            <person name="Agarwala R."/>
            <person name="Narfstrom K."/>
            <person name="Murphy W.J."/>
            <person name="Giger U."/>
            <person name="Roca A.L."/>
            <person name="Antunes A."/>
            <person name="Menotti-Raymond M."/>
            <person name="Yuhki N."/>
            <person name="Pecon-Slattery J."/>
            <person name="Johnson W.E."/>
            <person name="Bourque G."/>
            <person name="Tesler G."/>
            <person name="O'Brien S.J."/>
        </authorList>
    </citation>
    <scope>NUCLEOTIDE SEQUENCE [LARGE SCALE GENOMIC DNA]</scope>
    <source>
        <strain evidence="4">Abyssinian</strain>
    </source>
</reference>
<dbReference type="Ensembl" id="ENSFCTT00005007163.1">
    <property type="protein sequence ID" value="ENSFCTP00005004587.1"/>
    <property type="gene ID" value="ENSFCTG00005002655.1"/>
</dbReference>
<evidence type="ECO:0000313" key="4">
    <source>
        <dbReference type="Ensembl" id="ENSFCTP00005004587.1"/>
    </source>
</evidence>
<dbReference type="SUPFAM" id="SSF57756">
    <property type="entry name" value="Retrovirus zinc finger-like domains"/>
    <property type="match status" value="1"/>
</dbReference>
<evidence type="ECO:0000259" key="3">
    <source>
        <dbReference type="PROSITE" id="PS50158"/>
    </source>
</evidence>
<feature type="region of interest" description="Disordered" evidence="2">
    <location>
        <begin position="193"/>
        <end position="217"/>
    </location>
</feature>
<reference evidence="5" key="3">
    <citation type="submission" date="2021-02" db="EMBL/GenBank/DDBJ databases">
        <title>Safari Cat Assemblies.</title>
        <authorList>
            <person name="Bredemeyer K.R."/>
            <person name="Murphy W.J."/>
        </authorList>
    </citation>
    <scope>NUCLEOTIDE SEQUENCE [LARGE SCALE GENOMIC DNA]</scope>
</reference>